<dbReference type="Proteomes" id="UP000042958">
    <property type="component" value="Unassembled WGS sequence"/>
</dbReference>
<evidence type="ECO:0000313" key="2">
    <source>
        <dbReference type="EMBL" id="CEJ62029.1"/>
    </source>
</evidence>
<accession>A0A0F7TZ98</accession>
<dbReference type="AlphaFoldDB" id="A0A0F7TZ98"/>
<feature type="compositionally biased region" description="Low complexity" evidence="1">
    <location>
        <begin position="145"/>
        <end position="178"/>
    </location>
</feature>
<name>A0A0F7TZ98_PENBI</name>
<keyword evidence="3" id="KW-1185">Reference proteome</keyword>
<dbReference type="OrthoDB" id="4365366at2759"/>
<feature type="compositionally biased region" description="Polar residues" evidence="1">
    <location>
        <begin position="133"/>
        <end position="143"/>
    </location>
</feature>
<feature type="region of interest" description="Disordered" evidence="1">
    <location>
        <begin position="114"/>
        <end position="191"/>
    </location>
</feature>
<gene>
    <name evidence="2" type="ORF">PMG11_10544</name>
</gene>
<sequence>MSRTANSPSSWVSRDQIYDMLGISGSSEDQAHTREFLSELMMELDIRSFRPHKTRANFRTALIRDITSPDGQLCTSIRTAYANNSDECLFALQKLARLVKKAWVDYFKNHPVLQDDADTDADSGPAPGPGHTQAASQAVTQACNPAVAPAATDTTTTAATTTTSTSMPGTTAAAGTAPNVQPSTGPDTDQRCWIPDVQFYFREVDSDPTFPDAEFRLSDILSNPAGQTSTLLHTTWVDSAGLRFIRFVDALSQGLGRSIPDITEIDIWLRVVHPTTQAAFELEIGQDDGELGMLEEAFNTIMEQAMTYSYNGVLPAANSSEAYELMRTIFMEE</sequence>
<evidence type="ECO:0000313" key="3">
    <source>
        <dbReference type="Proteomes" id="UP000042958"/>
    </source>
</evidence>
<protein>
    <submittedName>
        <fullName evidence="2">Uncharacterized protein</fullName>
    </submittedName>
</protein>
<reference evidence="3" key="1">
    <citation type="journal article" date="2015" name="Genome Announc.">
        <title>Draft genome sequence of the fungus Penicillium brasilianum MG11.</title>
        <authorList>
            <person name="Horn F."/>
            <person name="Linde J."/>
            <person name="Mattern D.J."/>
            <person name="Walther G."/>
            <person name="Guthke R."/>
            <person name="Brakhage A.A."/>
            <person name="Valiante V."/>
        </authorList>
    </citation>
    <scope>NUCLEOTIDE SEQUENCE [LARGE SCALE GENOMIC DNA]</scope>
    <source>
        <strain evidence="3">MG11</strain>
    </source>
</reference>
<proteinExistence type="predicted"/>
<dbReference type="EMBL" id="CDHK01000013">
    <property type="protein sequence ID" value="CEJ62029.1"/>
    <property type="molecule type" value="Genomic_DNA"/>
</dbReference>
<evidence type="ECO:0000256" key="1">
    <source>
        <dbReference type="SAM" id="MobiDB-lite"/>
    </source>
</evidence>
<organism evidence="2 3">
    <name type="scientific">Penicillium brasilianum</name>
    <dbReference type="NCBI Taxonomy" id="104259"/>
    <lineage>
        <taxon>Eukaryota</taxon>
        <taxon>Fungi</taxon>
        <taxon>Dikarya</taxon>
        <taxon>Ascomycota</taxon>
        <taxon>Pezizomycotina</taxon>
        <taxon>Eurotiomycetes</taxon>
        <taxon>Eurotiomycetidae</taxon>
        <taxon>Eurotiales</taxon>
        <taxon>Aspergillaceae</taxon>
        <taxon>Penicillium</taxon>
    </lineage>
</organism>